<accession>A0A1H3Q7R9</accession>
<name>A0A1H3Q7R9_9PROT</name>
<dbReference type="InterPro" id="IPR012337">
    <property type="entry name" value="RNaseH-like_sf"/>
</dbReference>
<dbReference type="AlphaFoldDB" id="A0A1H3Q7R9"/>
<organism evidence="2 3">
    <name type="scientific">Nitrosomonas halophila</name>
    <dbReference type="NCBI Taxonomy" id="44576"/>
    <lineage>
        <taxon>Bacteria</taxon>
        <taxon>Pseudomonadati</taxon>
        <taxon>Pseudomonadota</taxon>
        <taxon>Betaproteobacteria</taxon>
        <taxon>Nitrosomonadales</taxon>
        <taxon>Nitrosomonadaceae</taxon>
        <taxon>Nitrosomonas</taxon>
    </lineage>
</organism>
<dbReference type="PANTHER" id="PTHR34614:SF2">
    <property type="entry name" value="TRANSPOSASE IS4-LIKE DOMAIN-CONTAINING PROTEIN"/>
    <property type="match status" value="1"/>
</dbReference>
<protein>
    <submittedName>
        <fullName evidence="2">Transposase</fullName>
    </submittedName>
</protein>
<reference evidence="2 3" key="1">
    <citation type="submission" date="2016-10" db="EMBL/GenBank/DDBJ databases">
        <authorList>
            <person name="de Groot N.N."/>
        </authorList>
    </citation>
    <scope>NUCLEOTIDE SEQUENCE [LARGE SCALE GENOMIC DNA]</scope>
    <source>
        <strain evidence="2 3">Nm1</strain>
    </source>
</reference>
<evidence type="ECO:0000259" key="1">
    <source>
        <dbReference type="Pfam" id="PF01609"/>
    </source>
</evidence>
<dbReference type="Pfam" id="PF01609">
    <property type="entry name" value="DDE_Tnp_1"/>
    <property type="match status" value="1"/>
</dbReference>
<dbReference type="Proteomes" id="UP000198640">
    <property type="component" value="Unassembled WGS sequence"/>
</dbReference>
<dbReference type="EMBL" id="FNOY01000134">
    <property type="protein sequence ID" value="SDZ08749.1"/>
    <property type="molecule type" value="Genomic_DNA"/>
</dbReference>
<dbReference type="GO" id="GO:0003677">
    <property type="term" value="F:DNA binding"/>
    <property type="evidence" value="ECO:0007669"/>
    <property type="project" value="InterPro"/>
</dbReference>
<keyword evidence="3" id="KW-1185">Reference proteome</keyword>
<feature type="non-terminal residue" evidence="2">
    <location>
        <position position="622"/>
    </location>
</feature>
<proteinExistence type="predicted"/>
<evidence type="ECO:0000313" key="3">
    <source>
        <dbReference type="Proteomes" id="UP000198640"/>
    </source>
</evidence>
<dbReference type="InterPro" id="IPR047654">
    <property type="entry name" value="IS1634_transpos"/>
</dbReference>
<dbReference type="NCBIfam" id="NF033559">
    <property type="entry name" value="transpos_IS1634"/>
    <property type="match status" value="1"/>
</dbReference>
<sequence length="622" mass="70583">MYIRRTKTKSLDQGEGYYTYRIVESVRIGQQVKQRTLLNLGKDFAVDPAHWPYLTDRITAHLQGLRLSQRELPGGEPALEPSLAQELEQAAEHYSALIAARLSQPVADAAVKAVEADYQRIDISQVEASQARSIGAETLGLHAVRQLQLDEKLTALGFNGIEVAAVLGSVIGRMVSPGSERHTHAWLQNQSALSELLEVDFSQISLTRLYTVSDKLFKHRVQLEAFLGQRERTLFNLSRSIVLYDLTNTYFEGRCAANPEAQFGRSKEKRSDCPLVTLGLVLDGQGFPLGSQVFPGNASEPATLSQMLEGLRHFDPSPETPPLIILDAGLASEDNIAWLIEREYAYLVVSRERKREDPREQADALLVRDTARNQVTVYREIDPVSGETRLYCHSALKEKKEQGIRNRFHQRMEAGLAALAAGLDKKGAIKRYDKVLERVGRLREKNARVAQDYRIEVVADADKHHAIRLDWQYAPDSAQKDRQCGLYCLRTNLSDWDETRLWETYLMLTEIEATFRSLKTELGLRPVFHQKKERVNAHLFISLLAYHLVHTLRHQLKEKGIQLSWESIRTIMATQQRLTLMLPTDANTTILLRTTTRPEALHKQLYQALNIKPDPIGKRKTI</sequence>
<feature type="domain" description="Transposase IS4-like" evidence="1">
    <location>
        <begin position="269"/>
        <end position="546"/>
    </location>
</feature>
<dbReference type="STRING" id="44576.SAMN05421881_11341"/>
<dbReference type="GO" id="GO:0004803">
    <property type="term" value="F:transposase activity"/>
    <property type="evidence" value="ECO:0007669"/>
    <property type="project" value="InterPro"/>
</dbReference>
<dbReference type="InterPro" id="IPR002559">
    <property type="entry name" value="Transposase_11"/>
</dbReference>
<dbReference type="SUPFAM" id="SSF53098">
    <property type="entry name" value="Ribonuclease H-like"/>
    <property type="match status" value="1"/>
</dbReference>
<gene>
    <name evidence="2" type="ORF">SAMN05421881_11341</name>
</gene>
<evidence type="ECO:0000313" key="2">
    <source>
        <dbReference type="EMBL" id="SDZ08749.1"/>
    </source>
</evidence>
<dbReference type="OrthoDB" id="8547152at2"/>
<dbReference type="PANTHER" id="PTHR34614">
    <property type="match status" value="1"/>
</dbReference>
<dbReference type="RefSeq" id="WP_090415945.1">
    <property type="nucleotide sequence ID" value="NZ_FNOY01000134.1"/>
</dbReference>
<dbReference type="GO" id="GO:0006313">
    <property type="term" value="P:DNA transposition"/>
    <property type="evidence" value="ECO:0007669"/>
    <property type="project" value="InterPro"/>
</dbReference>